<sequence>MRGLVAEKGIVAGHLPFLDKDIRNFIQSQSSVGKENDASYVLKLCKGLKNKDDAFQYDHIKCEIICFNLLVSSNVKSYWKATTITYLYHTYPQNSSNKCSSKHHITIIYHNINQ</sequence>
<dbReference type="Pfam" id="PF26175">
    <property type="entry name" value="HTH_FAR1"/>
    <property type="match status" value="1"/>
</dbReference>
<feature type="domain" description="FAR1-related sequence 11-like HTH-like" evidence="1">
    <location>
        <begin position="1"/>
        <end position="32"/>
    </location>
</feature>
<evidence type="ECO:0000313" key="3">
    <source>
        <dbReference type="Proteomes" id="UP001374535"/>
    </source>
</evidence>
<name>A0AAQ3RB78_VIGMU</name>
<reference evidence="2 3" key="1">
    <citation type="journal article" date="2023" name="Life. Sci Alliance">
        <title>Evolutionary insights into 3D genome organization and epigenetic landscape of Vigna mungo.</title>
        <authorList>
            <person name="Junaid A."/>
            <person name="Singh B."/>
            <person name="Bhatia S."/>
        </authorList>
    </citation>
    <scope>NUCLEOTIDE SEQUENCE [LARGE SCALE GENOMIC DNA]</scope>
    <source>
        <strain evidence="2">Urdbean</strain>
    </source>
</reference>
<dbReference type="EMBL" id="CP144690">
    <property type="protein sequence ID" value="WVY90093.1"/>
    <property type="molecule type" value="Genomic_DNA"/>
</dbReference>
<organism evidence="2 3">
    <name type="scientific">Vigna mungo</name>
    <name type="common">Black gram</name>
    <name type="synonym">Phaseolus mungo</name>
    <dbReference type="NCBI Taxonomy" id="3915"/>
    <lineage>
        <taxon>Eukaryota</taxon>
        <taxon>Viridiplantae</taxon>
        <taxon>Streptophyta</taxon>
        <taxon>Embryophyta</taxon>
        <taxon>Tracheophyta</taxon>
        <taxon>Spermatophyta</taxon>
        <taxon>Magnoliopsida</taxon>
        <taxon>eudicotyledons</taxon>
        <taxon>Gunneridae</taxon>
        <taxon>Pentapetalae</taxon>
        <taxon>rosids</taxon>
        <taxon>fabids</taxon>
        <taxon>Fabales</taxon>
        <taxon>Fabaceae</taxon>
        <taxon>Papilionoideae</taxon>
        <taxon>50 kb inversion clade</taxon>
        <taxon>NPAAA clade</taxon>
        <taxon>indigoferoid/millettioid clade</taxon>
        <taxon>Phaseoleae</taxon>
        <taxon>Vigna</taxon>
    </lineage>
</organism>
<protein>
    <recommendedName>
        <fullName evidence="1">FAR1-related sequence 11-like HTH-like domain-containing protein</fullName>
    </recommendedName>
</protein>
<dbReference type="Proteomes" id="UP001374535">
    <property type="component" value="Chromosome 11"/>
</dbReference>
<accession>A0AAQ3RB78</accession>
<evidence type="ECO:0000313" key="2">
    <source>
        <dbReference type="EMBL" id="WVY90093.1"/>
    </source>
</evidence>
<keyword evidence="3" id="KW-1185">Reference proteome</keyword>
<dbReference type="AlphaFoldDB" id="A0AAQ3RB78"/>
<gene>
    <name evidence="2" type="ORF">V8G54_035607</name>
</gene>
<proteinExistence type="predicted"/>
<dbReference type="InterPro" id="IPR058778">
    <property type="entry name" value="HTH_FAR1-11-like"/>
</dbReference>
<evidence type="ECO:0000259" key="1">
    <source>
        <dbReference type="Pfam" id="PF26175"/>
    </source>
</evidence>